<keyword evidence="6" id="KW-1185">Reference proteome</keyword>
<evidence type="ECO:0000256" key="1">
    <source>
        <dbReference type="ARBA" id="ARBA00023015"/>
    </source>
</evidence>
<gene>
    <name evidence="5" type="ORF">ACFQKB_03215</name>
</gene>
<name>A0ABW2CB00_9ACTN</name>
<evidence type="ECO:0000313" key="5">
    <source>
        <dbReference type="EMBL" id="MFC6878772.1"/>
    </source>
</evidence>
<sequence length="121" mass="13871">MRRTDDKLIADCQARLGFDMLTGTWTSVVLFALRDGPARPRELRDQIGGISQKVLNETLRRLEHNGLVTRRRYAEAPPRVEYELTAPGRGLLEPIFALGRWSERYADDVLAAQERERPLSH</sequence>
<dbReference type="Proteomes" id="UP001596380">
    <property type="component" value="Unassembled WGS sequence"/>
</dbReference>
<dbReference type="EMBL" id="JBHSXS010000001">
    <property type="protein sequence ID" value="MFC6878772.1"/>
    <property type="molecule type" value="Genomic_DNA"/>
</dbReference>
<protein>
    <submittedName>
        <fullName evidence="5">Winged helix-turn-helix transcriptional regulator</fullName>
    </submittedName>
</protein>
<dbReference type="InterPro" id="IPR036390">
    <property type="entry name" value="WH_DNA-bd_sf"/>
</dbReference>
<dbReference type="SUPFAM" id="SSF46785">
    <property type="entry name" value="Winged helix' DNA-binding domain"/>
    <property type="match status" value="1"/>
</dbReference>
<dbReference type="InterPro" id="IPR002577">
    <property type="entry name" value="HTH_HxlR"/>
</dbReference>
<keyword evidence="3" id="KW-0804">Transcription</keyword>
<proteinExistence type="predicted"/>
<comment type="caution">
    <text evidence="5">The sequence shown here is derived from an EMBL/GenBank/DDBJ whole genome shotgun (WGS) entry which is preliminary data.</text>
</comment>
<dbReference type="InterPro" id="IPR011991">
    <property type="entry name" value="ArsR-like_HTH"/>
</dbReference>
<keyword evidence="1" id="KW-0805">Transcription regulation</keyword>
<dbReference type="PROSITE" id="PS51118">
    <property type="entry name" value="HTH_HXLR"/>
    <property type="match status" value="1"/>
</dbReference>
<keyword evidence="2" id="KW-0238">DNA-binding</keyword>
<evidence type="ECO:0000256" key="2">
    <source>
        <dbReference type="ARBA" id="ARBA00023125"/>
    </source>
</evidence>
<evidence type="ECO:0000313" key="6">
    <source>
        <dbReference type="Proteomes" id="UP001596380"/>
    </source>
</evidence>
<feature type="domain" description="HTH hxlR-type" evidence="4">
    <location>
        <begin position="12"/>
        <end position="110"/>
    </location>
</feature>
<reference evidence="6" key="1">
    <citation type="journal article" date="2019" name="Int. J. Syst. Evol. Microbiol.">
        <title>The Global Catalogue of Microorganisms (GCM) 10K type strain sequencing project: providing services to taxonomists for standard genome sequencing and annotation.</title>
        <authorList>
            <consortium name="The Broad Institute Genomics Platform"/>
            <consortium name="The Broad Institute Genome Sequencing Center for Infectious Disease"/>
            <person name="Wu L."/>
            <person name="Ma J."/>
        </authorList>
    </citation>
    <scope>NUCLEOTIDE SEQUENCE [LARGE SCALE GENOMIC DNA]</scope>
    <source>
        <strain evidence="6">JCM 3369</strain>
    </source>
</reference>
<dbReference type="PANTHER" id="PTHR33204">
    <property type="entry name" value="TRANSCRIPTIONAL REGULATOR, MARR FAMILY"/>
    <property type="match status" value="1"/>
</dbReference>
<dbReference type="CDD" id="cd00090">
    <property type="entry name" value="HTH_ARSR"/>
    <property type="match status" value="1"/>
</dbReference>
<evidence type="ECO:0000259" key="4">
    <source>
        <dbReference type="PROSITE" id="PS51118"/>
    </source>
</evidence>
<dbReference type="PANTHER" id="PTHR33204:SF37">
    <property type="entry name" value="HTH-TYPE TRANSCRIPTIONAL REGULATOR YODB"/>
    <property type="match status" value="1"/>
</dbReference>
<dbReference type="InterPro" id="IPR036388">
    <property type="entry name" value="WH-like_DNA-bd_sf"/>
</dbReference>
<dbReference type="Gene3D" id="1.10.10.10">
    <property type="entry name" value="Winged helix-like DNA-binding domain superfamily/Winged helix DNA-binding domain"/>
    <property type="match status" value="1"/>
</dbReference>
<dbReference type="RefSeq" id="WP_160819697.1">
    <property type="nucleotide sequence ID" value="NZ_JBHSXE010000001.1"/>
</dbReference>
<accession>A0ABW2CB00</accession>
<dbReference type="Pfam" id="PF01638">
    <property type="entry name" value="HxlR"/>
    <property type="match status" value="1"/>
</dbReference>
<organism evidence="5 6">
    <name type="scientific">Actinomadura yumaensis</name>
    <dbReference type="NCBI Taxonomy" id="111807"/>
    <lineage>
        <taxon>Bacteria</taxon>
        <taxon>Bacillati</taxon>
        <taxon>Actinomycetota</taxon>
        <taxon>Actinomycetes</taxon>
        <taxon>Streptosporangiales</taxon>
        <taxon>Thermomonosporaceae</taxon>
        <taxon>Actinomadura</taxon>
    </lineage>
</organism>
<evidence type="ECO:0000256" key="3">
    <source>
        <dbReference type="ARBA" id="ARBA00023163"/>
    </source>
</evidence>